<keyword evidence="1" id="KW-0472">Membrane</keyword>
<sequence length="213" mass="23609">MGTREVYEQRLRSGNLYHEPTMNPGLGSPRCPRCFSLLKPDPDKSEWAVNPVLHDVTAVAGSGLGGLLSAVHAYNTGIPHLQSYVKGPKWLPFVIGVPALLLCSSAGATFGGVKCPLFSSLFMELYNETWHHSFSRKKSLPFGAQYESVNTHGIMQKGTLAWPFFLVVMCTLDGKLEELSCTFLCCHSPTDFMILSYTGRRLLYRALKFLGFI</sequence>
<dbReference type="PANTHER" id="PTHR34459:SF2">
    <property type="entry name" value="TRANSMEMBRANE PROTEIN"/>
    <property type="match status" value="1"/>
</dbReference>
<accession>A0ABM3KQG1</accession>
<dbReference type="RefSeq" id="XP_050940019.1">
    <property type="nucleotide sequence ID" value="XM_051084062.1"/>
</dbReference>
<dbReference type="Proteomes" id="UP001652600">
    <property type="component" value="Chromosome 4"/>
</dbReference>
<reference evidence="3" key="1">
    <citation type="submission" date="2025-08" db="UniProtKB">
        <authorList>
            <consortium name="RefSeq"/>
        </authorList>
    </citation>
    <scope>IDENTIFICATION</scope>
    <source>
        <tissue evidence="3">Stem</tissue>
    </source>
</reference>
<keyword evidence="2" id="KW-1185">Reference proteome</keyword>
<name>A0ABM3KQG1_CUCME</name>
<proteinExistence type="predicted"/>
<feature type="transmembrane region" description="Helical" evidence="1">
    <location>
        <begin position="90"/>
        <end position="113"/>
    </location>
</feature>
<evidence type="ECO:0000256" key="1">
    <source>
        <dbReference type="SAM" id="Phobius"/>
    </source>
</evidence>
<evidence type="ECO:0000313" key="3">
    <source>
        <dbReference type="RefSeq" id="XP_050940019.1"/>
    </source>
</evidence>
<dbReference type="GeneID" id="103486742"/>
<dbReference type="PANTHER" id="PTHR34459">
    <property type="entry name" value="OS01G0264500 PROTEIN"/>
    <property type="match status" value="1"/>
</dbReference>
<protein>
    <submittedName>
        <fullName evidence="3">Uncharacterized protein LOC103486742 isoform X1</fullName>
    </submittedName>
</protein>
<evidence type="ECO:0000313" key="2">
    <source>
        <dbReference type="Proteomes" id="UP001652600"/>
    </source>
</evidence>
<keyword evidence="1" id="KW-0812">Transmembrane</keyword>
<organism evidence="2 3">
    <name type="scientific">Cucumis melo</name>
    <name type="common">Muskmelon</name>
    <dbReference type="NCBI Taxonomy" id="3656"/>
    <lineage>
        <taxon>Eukaryota</taxon>
        <taxon>Viridiplantae</taxon>
        <taxon>Streptophyta</taxon>
        <taxon>Embryophyta</taxon>
        <taxon>Tracheophyta</taxon>
        <taxon>Spermatophyta</taxon>
        <taxon>Magnoliopsida</taxon>
        <taxon>eudicotyledons</taxon>
        <taxon>Gunneridae</taxon>
        <taxon>Pentapetalae</taxon>
        <taxon>rosids</taxon>
        <taxon>fabids</taxon>
        <taxon>Cucurbitales</taxon>
        <taxon>Cucurbitaceae</taxon>
        <taxon>Benincaseae</taxon>
        <taxon>Cucumis</taxon>
    </lineage>
</organism>
<gene>
    <name evidence="3" type="primary">LOC103486742</name>
</gene>
<keyword evidence="1" id="KW-1133">Transmembrane helix</keyword>